<dbReference type="Gene3D" id="3.40.50.300">
    <property type="entry name" value="P-loop containing nucleotide triphosphate hydrolases"/>
    <property type="match status" value="1"/>
</dbReference>
<dbReference type="GO" id="GO:0016887">
    <property type="term" value="F:ATP hydrolysis activity"/>
    <property type="evidence" value="ECO:0007669"/>
    <property type="project" value="InterPro"/>
</dbReference>
<keyword evidence="2 4" id="KW-0067">ATP-binding</keyword>
<evidence type="ECO:0000313" key="4">
    <source>
        <dbReference type="EMBL" id="XCC95458.1"/>
    </source>
</evidence>
<dbReference type="PANTHER" id="PTHR43119">
    <property type="entry name" value="ABC TRANSPORT PROTEIN ATP-BINDING COMPONENT-RELATED"/>
    <property type="match status" value="1"/>
</dbReference>
<evidence type="ECO:0000256" key="2">
    <source>
        <dbReference type="ARBA" id="ARBA00022840"/>
    </source>
</evidence>
<dbReference type="SMART" id="SM00382">
    <property type="entry name" value="AAA"/>
    <property type="match status" value="1"/>
</dbReference>
<evidence type="ECO:0000259" key="3">
    <source>
        <dbReference type="PROSITE" id="PS50893"/>
    </source>
</evidence>
<dbReference type="Pfam" id="PF00005">
    <property type="entry name" value="ABC_tran"/>
    <property type="match status" value="1"/>
</dbReference>
<keyword evidence="1" id="KW-0547">Nucleotide-binding</keyword>
<dbReference type="GO" id="GO:0005524">
    <property type="term" value="F:ATP binding"/>
    <property type="evidence" value="ECO:0007669"/>
    <property type="project" value="UniProtKB-KW"/>
</dbReference>
<organism evidence="4">
    <name type="scientific">Alloyangia sp. H15</name>
    <dbReference type="NCBI Taxonomy" id="3029062"/>
    <lineage>
        <taxon>Bacteria</taxon>
        <taxon>Pseudomonadati</taxon>
        <taxon>Pseudomonadota</taxon>
        <taxon>Alphaproteobacteria</taxon>
        <taxon>Rhodobacterales</taxon>
        <taxon>Roseobacteraceae</taxon>
        <taxon>Alloyangia</taxon>
    </lineage>
</organism>
<dbReference type="SUPFAM" id="SSF52540">
    <property type="entry name" value="P-loop containing nucleoside triphosphate hydrolases"/>
    <property type="match status" value="1"/>
</dbReference>
<feature type="domain" description="ABC transporter" evidence="3">
    <location>
        <begin position="2"/>
        <end position="188"/>
    </location>
</feature>
<dbReference type="PROSITE" id="PS50893">
    <property type="entry name" value="ABC_TRANSPORTER_2"/>
    <property type="match status" value="1"/>
</dbReference>
<sequence length="189" mass="20038">MLSVSQLVTTAGPVPDFEVPGGACLAVTGPSGTGKSLMLRAIADLDPAEGRISLDTCLRESVPAPEWRRKVCYLAAEPAFWLPTLGAHFAAPPADATLAAVGLRRDRLEAPVHQLSSGERQRGGLLRALAGSPRVLLLDEPTSSLDAASTNQVEAVLQGFLRSGGTIVLVTHDEEQAERLATARLRFHR</sequence>
<dbReference type="InterPro" id="IPR003439">
    <property type="entry name" value="ABC_transporter-like_ATP-bd"/>
</dbReference>
<protein>
    <submittedName>
        <fullName evidence="4">ABC transporter ATP-binding protein</fullName>
    </submittedName>
</protein>
<dbReference type="EMBL" id="CP123385">
    <property type="protein sequence ID" value="XCC95458.1"/>
    <property type="molecule type" value="Genomic_DNA"/>
</dbReference>
<dbReference type="InterPro" id="IPR003593">
    <property type="entry name" value="AAA+_ATPase"/>
</dbReference>
<name>A0AAU8AKJ1_9RHOB</name>
<reference evidence="4" key="1">
    <citation type="submission" date="2023-02" db="EMBL/GenBank/DDBJ databases">
        <title>Description and genomic characterization of Salipiger bruguierae sp. nov., isolated from the sediment of mangrove plant Bruguiera sexangula.</title>
        <authorList>
            <person name="Long M."/>
        </authorList>
    </citation>
    <scope>NUCLEOTIDE SEQUENCE</scope>
    <source>
        <strain evidence="4">H15</strain>
    </source>
</reference>
<dbReference type="RefSeq" id="WP_353474310.1">
    <property type="nucleotide sequence ID" value="NZ_CP123385.1"/>
</dbReference>
<dbReference type="InterPro" id="IPR027417">
    <property type="entry name" value="P-loop_NTPase"/>
</dbReference>
<accession>A0AAU8AKJ1</accession>
<dbReference type="PANTHER" id="PTHR43119:SF1">
    <property type="entry name" value="ABC TRANSPORTER DOMAIN-CONTAINING PROTEIN"/>
    <property type="match status" value="1"/>
</dbReference>
<dbReference type="CDD" id="cd00267">
    <property type="entry name" value="ABC_ATPase"/>
    <property type="match status" value="1"/>
</dbReference>
<dbReference type="AlphaFoldDB" id="A0AAU8AKJ1"/>
<proteinExistence type="predicted"/>
<gene>
    <name evidence="4" type="ORF">PVT71_20465</name>
</gene>
<evidence type="ECO:0000256" key="1">
    <source>
        <dbReference type="ARBA" id="ARBA00022741"/>
    </source>
</evidence>